<dbReference type="Gene3D" id="3.20.20.370">
    <property type="entry name" value="Glycoside hydrolase/deacetylase"/>
    <property type="match status" value="1"/>
</dbReference>
<dbReference type="GO" id="GO:0046872">
    <property type="term" value="F:metal ion binding"/>
    <property type="evidence" value="ECO:0007669"/>
    <property type="project" value="UniProtKB-KW"/>
</dbReference>
<dbReference type="GO" id="GO:0005975">
    <property type="term" value="P:carbohydrate metabolic process"/>
    <property type="evidence" value="ECO:0007669"/>
    <property type="project" value="InterPro"/>
</dbReference>
<evidence type="ECO:0008006" key="8">
    <source>
        <dbReference type="Google" id="ProtNLM"/>
    </source>
</evidence>
<dbReference type="GO" id="GO:0019213">
    <property type="term" value="F:deacetylase activity"/>
    <property type="evidence" value="ECO:0007669"/>
    <property type="project" value="TreeGrafter"/>
</dbReference>
<evidence type="ECO:0000313" key="7">
    <source>
        <dbReference type="Proteomes" id="UP000178735"/>
    </source>
</evidence>
<protein>
    <recommendedName>
        <fullName evidence="8">Carbohydrate deacetylase</fullName>
    </recommendedName>
</protein>
<name>A0A1F7WK96_9BACT</name>
<accession>A0A1F7WK96</accession>
<dbReference type="InterPro" id="IPR011330">
    <property type="entry name" value="Glyco_hydro/deAcase_b/a-brl"/>
</dbReference>
<keyword evidence="4" id="KW-0460">Magnesium</keyword>
<dbReference type="Proteomes" id="UP000178735">
    <property type="component" value="Unassembled WGS sequence"/>
</dbReference>
<keyword evidence="3" id="KW-0378">Hydrolase</keyword>
<sequence>MKIIFNADDFGITDAVSAAIAELFGRGTPLKSTSVMINLISGRSASLLKDFLRGADAGKFSIGLHFNLTCGRPVLPAVEVSSLTGPGGSFLKFGELIERTGRNELSSSHIAAEFEAQIGAFRDKLGFYPSHSDSHKHVHMLPQIFEIVSRGLEKHKIKAVRLTENISADELFTSQGVPPEKAARCFEGRLAKTGGFYSYAASTALSYPRTFLGTYSVGSLCAETFEKEISGYAGSDAVCEYMTHPGVCDDELKKLSSLLAPREAEFNALKDPRLTQILKKYNIQPVSFHDLK</sequence>
<reference evidence="6 7" key="1">
    <citation type="journal article" date="2016" name="Nat. Commun.">
        <title>Thousands of microbial genomes shed light on interconnected biogeochemical processes in an aquifer system.</title>
        <authorList>
            <person name="Anantharaman K."/>
            <person name="Brown C.T."/>
            <person name="Hug L.A."/>
            <person name="Sharon I."/>
            <person name="Castelle C.J."/>
            <person name="Probst A.J."/>
            <person name="Thomas B.C."/>
            <person name="Singh A."/>
            <person name="Wilkins M.J."/>
            <person name="Karaoz U."/>
            <person name="Brodie E.L."/>
            <person name="Williams K.H."/>
            <person name="Hubbard S.S."/>
            <person name="Banfield J.F."/>
        </authorList>
    </citation>
    <scope>NUCLEOTIDE SEQUENCE [LARGE SCALE GENOMIC DNA]</scope>
</reference>
<dbReference type="PANTHER" id="PTHR31609:SF1">
    <property type="entry name" value="CARBOHYDRATE DEACETYLASE"/>
    <property type="match status" value="1"/>
</dbReference>
<organism evidence="6 7">
    <name type="scientific">Candidatus Wallbacteria bacterium GWC2_49_35</name>
    <dbReference type="NCBI Taxonomy" id="1817813"/>
    <lineage>
        <taxon>Bacteria</taxon>
        <taxon>Candidatus Walliibacteriota</taxon>
    </lineage>
</organism>
<dbReference type="EMBL" id="MGFH01000208">
    <property type="protein sequence ID" value="OGM02445.1"/>
    <property type="molecule type" value="Genomic_DNA"/>
</dbReference>
<comment type="cofactor">
    <cofactor evidence="1">
        <name>Mg(2+)</name>
        <dbReference type="ChEBI" id="CHEBI:18420"/>
    </cofactor>
</comment>
<evidence type="ECO:0000256" key="3">
    <source>
        <dbReference type="ARBA" id="ARBA00022801"/>
    </source>
</evidence>
<proteinExistence type="predicted"/>
<keyword evidence="5" id="KW-0119">Carbohydrate metabolism</keyword>
<evidence type="ECO:0000256" key="2">
    <source>
        <dbReference type="ARBA" id="ARBA00022723"/>
    </source>
</evidence>
<dbReference type="STRING" id="1817813.A2008_13875"/>
<comment type="caution">
    <text evidence="6">The sequence shown here is derived from an EMBL/GenBank/DDBJ whole genome shotgun (WGS) entry which is preliminary data.</text>
</comment>
<dbReference type="InterPro" id="IPR006879">
    <property type="entry name" value="YdjC-like"/>
</dbReference>
<dbReference type="Pfam" id="PF04794">
    <property type="entry name" value="YdjC"/>
    <property type="match status" value="1"/>
</dbReference>
<dbReference type="SUPFAM" id="SSF88713">
    <property type="entry name" value="Glycoside hydrolase/deacetylase"/>
    <property type="match status" value="1"/>
</dbReference>
<evidence type="ECO:0000256" key="4">
    <source>
        <dbReference type="ARBA" id="ARBA00022842"/>
    </source>
</evidence>
<evidence type="ECO:0000256" key="1">
    <source>
        <dbReference type="ARBA" id="ARBA00001946"/>
    </source>
</evidence>
<evidence type="ECO:0000313" key="6">
    <source>
        <dbReference type="EMBL" id="OGM02445.1"/>
    </source>
</evidence>
<keyword evidence="2" id="KW-0479">Metal-binding</keyword>
<dbReference type="PANTHER" id="PTHR31609">
    <property type="entry name" value="YDJC DEACETYLASE FAMILY MEMBER"/>
    <property type="match status" value="1"/>
</dbReference>
<gene>
    <name evidence="6" type="ORF">A2008_13875</name>
</gene>
<dbReference type="AlphaFoldDB" id="A0A1F7WK96"/>
<evidence type="ECO:0000256" key="5">
    <source>
        <dbReference type="ARBA" id="ARBA00023277"/>
    </source>
</evidence>
<dbReference type="GO" id="GO:0016787">
    <property type="term" value="F:hydrolase activity"/>
    <property type="evidence" value="ECO:0007669"/>
    <property type="project" value="UniProtKB-KW"/>
</dbReference>